<dbReference type="Proteomes" id="UP000830326">
    <property type="component" value="Chromosome"/>
</dbReference>
<keyword evidence="1" id="KW-0812">Transmembrane</keyword>
<dbReference type="PROSITE" id="PS50883">
    <property type="entry name" value="EAL"/>
    <property type="match status" value="1"/>
</dbReference>
<feature type="transmembrane region" description="Helical" evidence="1">
    <location>
        <begin position="174"/>
        <end position="195"/>
    </location>
</feature>
<evidence type="ECO:0000259" key="4">
    <source>
        <dbReference type="PROSITE" id="PS50924"/>
    </source>
</evidence>
<evidence type="ECO:0000313" key="5">
    <source>
        <dbReference type="EMBL" id="UOR11390.1"/>
    </source>
</evidence>
<feature type="transmembrane region" description="Helical" evidence="1">
    <location>
        <begin position="12"/>
        <end position="32"/>
    </location>
</feature>
<sequence length="698" mass="78719">MEELIGTYNFWFVGLSIVIAAFASYTALDLGGRVSHSTGWRKKAWLLGGSITMGIGIWSMHFVGMIAFQLPMPMSYDPLLVFLSMLAAFLGSFISLFLVSHRTLTLRRLIGGGIFMGIAIVSMHYIGMVAMEMVTINYDPFYLTLSVLVAILASMTALKLSYELSNRVSSVQLFTLKLASAILMGAAISGMHYIGMTAATFYSMPHAAASHPGTINSTLLAIGIAIFTLLMQSFLIFGTVTDRRLAIQATKLREMAYFDHLTGLSNRRRFIEYLDKYMREERRFAVFFLDLNRFKIINDALGHNAGDLLLKGVSERLRSCIRKGDLVARLGGDEFTIIMSDIQSLNEPTTLAKRVIKALEKPFLINNNELHTTVSIGIAMVPEDGDSSDVIMKHADMAMYASKQRSKSKYYYYSSTIGEKSENRLCEEQQLREGIEQNEFFLEYQPQIDASSNQLIGVESLVRWLRPNGKIKPPNSFIPLAEETALIIPLGKKILDMACRQAKDWSDKGFPTRVSVNLSARQFQSEDIVQVVSSLLEQYQLRPELLELEVTESMTMENIERSILILNEFRRLGVYLSIDDFGTAHSSLRYLKDFPIQQLKIDRSFIREINLDPKTERITSAIIAMGQHLNLETIAEGVETEEQLSFLLNQNCTNIQGFFFSKPISVENIEKRYFQRQTTDIVTPMLQLEALCCAFSCN</sequence>
<dbReference type="SMART" id="SM00267">
    <property type="entry name" value="GGDEF"/>
    <property type="match status" value="1"/>
</dbReference>
<dbReference type="PANTHER" id="PTHR44757">
    <property type="entry name" value="DIGUANYLATE CYCLASE DGCP"/>
    <property type="match status" value="1"/>
</dbReference>
<dbReference type="InterPro" id="IPR005330">
    <property type="entry name" value="MHYT_dom"/>
</dbReference>
<dbReference type="InterPro" id="IPR000160">
    <property type="entry name" value="GGDEF_dom"/>
</dbReference>
<proteinExistence type="predicted"/>
<dbReference type="SUPFAM" id="SSF141868">
    <property type="entry name" value="EAL domain-like"/>
    <property type="match status" value="1"/>
</dbReference>
<dbReference type="InterPro" id="IPR001633">
    <property type="entry name" value="EAL_dom"/>
</dbReference>
<dbReference type="RefSeq" id="WP_245031341.1">
    <property type="nucleotide sequence ID" value="NZ_CP095075.1"/>
</dbReference>
<dbReference type="PROSITE" id="PS50924">
    <property type="entry name" value="MHYT"/>
    <property type="match status" value="1"/>
</dbReference>
<dbReference type="CDD" id="cd01948">
    <property type="entry name" value="EAL"/>
    <property type="match status" value="1"/>
</dbReference>
<dbReference type="SUPFAM" id="SSF55073">
    <property type="entry name" value="Nucleotide cyclase"/>
    <property type="match status" value="1"/>
</dbReference>
<reference evidence="5" key="1">
    <citation type="submission" date="2022-04" db="EMBL/GenBank/DDBJ databases">
        <title>Halobacillus sp. isolated from saltern.</title>
        <authorList>
            <person name="Won M."/>
            <person name="Lee C.-M."/>
            <person name="Woen H.-Y."/>
            <person name="Kwon S.-W."/>
        </authorList>
    </citation>
    <scope>NUCLEOTIDE SEQUENCE</scope>
    <source>
        <strain evidence="5">SSHM10-5</strain>
    </source>
</reference>
<feature type="transmembrane region" description="Helical" evidence="1">
    <location>
        <begin position="44"/>
        <end position="67"/>
    </location>
</feature>
<accession>A0ABY4HDA7</accession>
<dbReference type="Pfam" id="PF00990">
    <property type="entry name" value="GGDEF"/>
    <property type="match status" value="1"/>
</dbReference>
<dbReference type="CDD" id="cd01949">
    <property type="entry name" value="GGDEF"/>
    <property type="match status" value="1"/>
</dbReference>
<dbReference type="PANTHER" id="PTHR44757:SF2">
    <property type="entry name" value="BIOFILM ARCHITECTURE MAINTENANCE PROTEIN MBAA"/>
    <property type="match status" value="1"/>
</dbReference>
<feature type="domain" description="EAL" evidence="2">
    <location>
        <begin position="424"/>
        <end position="677"/>
    </location>
</feature>
<dbReference type="Pfam" id="PF03707">
    <property type="entry name" value="MHYT"/>
    <property type="match status" value="3"/>
</dbReference>
<dbReference type="Gene3D" id="3.20.20.450">
    <property type="entry name" value="EAL domain"/>
    <property type="match status" value="1"/>
</dbReference>
<feature type="transmembrane region" description="Helical" evidence="1">
    <location>
        <begin position="79"/>
        <end position="98"/>
    </location>
</feature>
<dbReference type="SMART" id="SM00052">
    <property type="entry name" value="EAL"/>
    <property type="match status" value="1"/>
</dbReference>
<dbReference type="InterPro" id="IPR035919">
    <property type="entry name" value="EAL_sf"/>
</dbReference>
<feature type="domain" description="MHYT" evidence="4">
    <location>
        <begin position="8"/>
        <end position="202"/>
    </location>
</feature>
<feature type="transmembrane region" description="Helical" evidence="1">
    <location>
        <begin position="215"/>
        <end position="237"/>
    </location>
</feature>
<dbReference type="EMBL" id="CP095075">
    <property type="protein sequence ID" value="UOR11390.1"/>
    <property type="molecule type" value="Genomic_DNA"/>
</dbReference>
<dbReference type="Gene3D" id="3.30.70.270">
    <property type="match status" value="1"/>
</dbReference>
<keyword evidence="1" id="KW-1133">Transmembrane helix</keyword>
<dbReference type="InterPro" id="IPR029787">
    <property type="entry name" value="Nucleotide_cyclase"/>
</dbReference>
<evidence type="ECO:0000259" key="3">
    <source>
        <dbReference type="PROSITE" id="PS50887"/>
    </source>
</evidence>
<protein>
    <submittedName>
        <fullName evidence="5">EAL domain-containing protein</fullName>
    </submittedName>
</protein>
<keyword evidence="1" id="KW-0472">Membrane</keyword>
<evidence type="ECO:0000256" key="1">
    <source>
        <dbReference type="PROSITE-ProRule" id="PRU00244"/>
    </source>
</evidence>
<dbReference type="NCBIfam" id="TIGR00254">
    <property type="entry name" value="GGDEF"/>
    <property type="match status" value="1"/>
</dbReference>
<feature type="transmembrane region" description="Helical" evidence="1">
    <location>
        <begin position="110"/>
        <end position="129"/>
    </location>
</feature>
<dbReference type="Pfam" id="PF00563">
    <property type="entry name" value="EAL"/>
    <property type="match status" value="1"/>
</dbReference>
<name>A0ABY4HDA7_9BACI</name>
<gene>
    <name evidence="5" type="ORF">MUO15_17610</name>
</gene>
<dbReference type="InterPro" id="IPR043128">
    <property type="entry name" value="Rev_trsase/Diguanyl_cyclase"/>
</dbReference>
<organism evidence="5 6">
    <name type="scientific">Halobacillus amylolyticus</name>
    <dbReference type="NCBI Taxonomy" id="2932259"/>
    <lineage>
        <taxon>Bacteria</taxon>
        <taxon>Bacillati</taxon>
        <taxon>Bacillota</taxon>
        <taxon>Bacilli</taxon>
        <taxon>Bacillales</taxon>
        <taxon>Bacillaceae</taxon>
        <taxon>Halobacillus</taxon>
    </lineage>
</organism>
<dbReference type="PROSITE" id="PS50887">
    <property type="entry name" value="GGDEF"/>
    <property type="match status" value="1"/>
</dbReference>
<feature type="domain" description="GGDEF" evidence="3">
    <location>
        <begin position="282"/>
        <end position="415"/>
    </location>
</feature>
<evidence type="ECO:0000313" key="6">
    <source>
        <dbReference type="Proteomes" id="UP000830326"/>
    </source>
</evidence>
<dbReference type="InterPro" id="IPR052155">
    <property type="entry name" value="Biofilm_reg_signaling"/>
</dbReference>
<feature type="transmembrane region" description="Helical" evidence="1">
    <location>
        <begin position="141"/>
        <end position="162"/>
    </location>
</feature>
<evidence type="ECO:0000259" key="2">
    <source>
        <dbReference type="PROSITE" id="PS50883"/>
    </source>
</evidence>
<keyword evidence="6" id="KW-1185">Reference proteome</keyword>